<dbReference type="AlphaFoldDB" id="A0A6I2GZT6"/>
<gene>
    <name evidence="1" type="ORF">GIY09_08695</name>
</gene>
<keyword evidence="2" id="KW-1185">Reference proteome</keyword>
<dbReference type="EMBL" id="WJQS01000007">
    <property type="protein sequence ID" value="MRI85943.1"/>
    <property type="molecule type" value="Genomic_DNA"/>
</dbReference>
<reference evidence="1 2" key="1">
    <citation type="submission" date="2019-11" db="EMBL/GenBank/DDBJ databases">
        <title>Characterisation of Fundicoccus ignavus gen. nov. sp. nov., a novel genus of the family Aerococcaceae isolated from bulk tank milk.</title>
        <authorList>
            <person name="Siebert A."/>
            <person name="Huptas C."/>
            <person name="Wenning M."/>
            <person name="Scherer S."/>
            <person name="Doll E.V."/>
        </authorList>
    </citation>
    <scope>NUCLEOTIDE SEQUENCE [LARGE SCALE GENOMIC DNA]</scope>
    <source>
        <strain evidence="1 2">WS4759</strain>
    </source>
</reference>
<evidence type="ECO:0000313" key="1">
    <source>
        <dbReference type="EMBL" id="MRI85943.1"/>
    </source>
</evidence>
<dbReference type="RefSeq" id="WP_153863773.1">
    <property type="nucleotide sequence ID" value="NZ_WJQS01000007.1"/>
</dbReference>
<proteinExistence type="predicted"/>
<sequence>MKLTIGKDDVRAIQAKYGGPNAVAGYVEEAKLFNIPLPKYYVMVLDDEKLTLVQMNMSFKEVAVDTVPLNEVTRVKVSGALVKKIVLETNDKTYKLNLKPLAVGLGDIQKTLLARIEELA</sequence>
<comment type="caution">
    <text evidence="1">The sequence shown here is derived from an EMBL/GenBank/DDBJ whole genome shotgun (WGS) entry which is preliminary data.</text>
</comment>
<name>A0A6I2GZT6_9LACT</name>
<evidence type="ECO:0000313" key="2">
    <source>
        <dbReference type="Proteomes" id="UP000430975"/>
    </source>
</evidence>
<organism evidence="1 2">
    <name type="scientific">Fundicoccus ignavus</name>
    <dbReference type="NCBI Taxonomy" id="2664442"/>
    <lineage>
        <taxon>Bacteria</taxon>
        <taxon>Bacillati</taxon>
        <taxon>Bacillota</taxon>
        <taxon>Bacilli</taxon>
        <taxon>Lactobacillales</taxon>
        <taxon>Aerococcaceae</taxon>
        <taxon>Fundicoccus</taxon>
    </lineage>
</organism>
<protein>
    <submittedName>
        <fullName evidence="1">Uncharacterized protein</fullName>
    </submittedName>
</protein>
<accession>A0A6I2GZT6</accession>
<dbReference type="Proteomes" id="UP000430975">
    <property type="component" value="Unassembled WGS sequence"/>
</dbReference>